<dbReference type="EMBL" id="CP023445">
    <property type="protein sequence ID" value="ATE52765.1"/>
    <property type="molecule type" value="Genomic_DNA"/>
</dbReference>
<feature type="region of interest" description="Disordered" evidence="2">
    <location>
        <begin position="298"/>
        <end position="317"/>
    </location>
</feature>
<keyword evidence="5" id="KW-1185">Reference proteome</keyword>
<name>A0A290Z1B5_9PSEU</name>
<dbReference type="PANTHER" id="PTHR38133:SF1">
    <property type="entry name" value="SLR1429 PROTEIN"/>
    <property type="match status" value="1"/>
</dbReference>
<dbReference type="InterPro" id="IPR007527">
    <property type="entry name" value="Znf_SWIM"/>
</dbReference>
<gene>
    <name evidence="4" type="ORF">CNX65_05260</name>
</gene>
<feature type="region of interest" description="Disordered" evidence="2">
    <location>
        <begin position="1"/>
        <end position="132"/>
    </location>
</feature>
<evidence type="ECO:0000259" key="3">
    <source>
        <dbReference type="PROSITE" id="PS50966"/>
    </source>
</evidence>
<dbReference type="Proteomes" id="UP000218505">
    <property type="component" value="Chromosome"/>
</dbReference>
<evidence type="ECO:0000313" key="4">
    <source>
        <dbReference type="EMBL" id="ATE52765.1"/>
    </source>
</evidence>
<reference evidence="4" key="1">
    <citation type="submission" date="2017-09" db="EMBL/GenBank/DDBJ databases">
        <title>Complete Genome Sequence of ansamitocin-producing Bacterium Actinosynnema pretiosum X47.</title>
        <authorList>
            <person name="Cao G."/>
            <person name="Zong G."/>
            <person name="Zhong C."/>
            <person name="Fu J."/>
        </authorList>
    </citation>
    <scope>NUCLEOTIDE SEQUENCE [LARGE SCALE GENOMIC DNA]</scope>
    <source>
        <strain evidence="4">X47</strain>
    </source>
</reference>
<dbReference type="KEGG" id="apre:CNX65_05260"/>
<protein>
    <recommendedName>
        <fullName evidence="3">SWIM-type domain-containing protein</fullName>
    </recommendedName>
</protein>
<keyword evidence="1" id="KW-0479">Metal-binding</keyword>
<dbReference type="Pfam" id="PF04434">
    <property type="entry name" value="SWIM"/>
    <property type="match status" value="1"/>
</dbReference>
<feature type="compositionally biased region" description="Basic and acidic residues" evidence="2">
    <location>
        <begin position="298"/>
        <end position="308"/>
    </location>
</feature>
<keyword evidence="1" id="KW-0862">Zinc</keyword>
<evidence type="ECO:0000313" key="5">
    <source>
        <dbReference type="Proteomes" id="UP000218505"/>
    </source>
</evidence>
<feature type="compositionally biased region" description="Low complexity" evidence="2">
    <location>
        <begin position="16"/>
        <end position="26"/>
    </location>
</feature>
<dbReference type="AlphaFoldDB" id="A0A290Z1B5"/>
<proteinExistence type="predicted"/>
<feature type="domain" description="SWIM-type" evidence="3">
    <location>
        <begin position="236"/>
        <end position="271"/>
    </location>
</feature>
<feature type="compositionally biased region" description="Gly residues" evidence="2">
    <location>
        <begin position="71"/>
        <end position="117"/>
    </location>
</feature>
<dbReference type="PROSITE" id="PS50966">
    <property type="entry name" value="ZF_SWIM"/>
    <property type="match status" value="1"/>
</dbReference>
<evidence type="ECO:0000256" key="2">
    <source>
        <dbReference type="SAM" id="MobiDB-lite"/>
    </source>
</evidence>
<dbReference type="PANTHER" id="PTHR38133">
    <property type="entry name" value="SLR1429 PROTEIN"/>
    <property type="match status" value="1"/>
</dbReference>
<keyword evidence="1" id="KW-0863">Zinc-finger</keyword>
<accession>A0A290Z1B5</accession>
<evidence type="ECO:0000256" key="1">
    <source>
        <dbReference type="PROSITE-ProRule" id="PRU00325"/>
    </source>
</evidence>
<feature type="compositionally biased region" description="Low complexity" evidence="2">
    <location>
        <begin position="118"/>
        <end position="127"/>
    </location>
</feature>
<dbReference type="GO" id="GO:0008270">
    <property type="term" value="F:zinc ion binding"/>
    <property type="evidence" value="ECO:0007669"/>
    <property type="project" value="UniProtKB-KW"/>
</dbReference>
<organism evidence="4 5">
    <name type="scientific">Actinosynnema pretiosum</name>
    <dbReference type="NCBI Taxonomy" id="42197"/>
    <lineage>
        <taxon>Bacteria</taxon>
        <taxon>Bacillati</taxon>
        <taxon>Actinomycetota</taxon>
        <taxon>Actinomycetes</taxon>
        <taxon>Pseudonocardiales</taxon>
        <taxon>Pseudonocardiaceae</taxon>
        <taxon>Actinosynnema</taxon>
    </lineage>
</organism>
<sequence length="377" mass="37539">MDAGRAGARGGGLGGDPQRAAAADGATSGGGPGNADQGRATSNGTTYGSGGGPGNADQGGVTSNDTTNGNAGPGNAGPGNGGQSSAGAGSGGAGSGGPDNAGAGNTGPGNGGPGSGGQSSAALGGPSPATPDLPWSQRFLDVLGSFGMADAVKRGRALVRGGRVMSFSVSSSLVVALVAGERDGQGPFRARVAVRRFDDGEWASVEEALAGRAVFVAKLLAGTLPAGVEGVFGELGLSLLPRGSRELGMDCSCPAWEVPCEHLAAACQVLASALDDDPFTLLAWRGRERDELLDRLRASRAPGDDERSAPPLAAEPDSFWVRPPARAASAEQGALTGADVSGQRVDAVLDELGELLVDGRPVRPVLRKLYRRLPRRG</sequence>